<evidence type="ECO:0008006" key="3">
    <source>
        <dbReference type="Google" id="ProtNLM"/>
    </source>
</evidence>
<comment type="caution">
    <text evidence="1">The sequence shown here is derived from an EMBL/GenBank/DDBJ whole genome shotgun (WGS) entry which is preliminary data.</text>
</comment>
<sequence>MPSTKFVQLFLVGFFSFLLIFLGGASVFGYKLGLFQENISTPTETHTTIPSEKGVAQFSSVDDFKEYIKDLSTAYSAISSTFGGDQMLQMTTSSAETGMAQKVTGITGLERTSQTNVQVLGIDEPDIVKTDKGEIYLSSEYAQYYPLMQRSFFEEDVRPPAPQDTTKVIKAYPPESLAEETAISQNGTLLLDNDVLLIFAGDAIYGYDVADPKNATRKWEIKLEDGNEIEAARLLDKTVYLVTKTQINIYSPCPLTPLSFAGEKLTIECTDIYHPVLETQVDVTYTAMTINPQTGKIGNTISLVGSSSSSVIYMSSQAVYLSYSHFVDLIQFFSDFFSERAPDLIPTAVLDKIAELSDYDLSANAKYVEFQTILENWQNSLQSDKRLQFENEMNNRMTDYLTEHARELEQTEIIKIGIPEFEILANGEVPGSLLNQFSLDEYEDNLRVATTISSSNLGNSESLNDLYVLDENLEELGFLKDLGKGERIYAVRFVEDKGYVVTFREVDPFFVIDLSEAASPALAGELKIPGYSSYLHPISQDKILGIGKEGSQVKISLFDVADPQNPSEEDKYTLNEYWSDVLETHHAFLLDAKHEIFFIPGTRGGYVFSYTDDQLKLEKTVADWQVQRALYINDYLYILGSNQIVVLNEADWSEVKRLSW</sequence>
<dbReference type="InterPro" id="IPR019198">
    <property type="entry name" value="Beta_propeller_containing"/>
</dbReference>
<proteinExistence type="predicted"/>
<gene>
    <name evidence="1" type="ORF">CO015_03775</name>
</gene>
<dbReference type="EMBL" id="PFQS01000088">
    <property type="protein sequence ID" value="PJC68502.1"/>
    <property type="molecule type" value="Genomic_DNA"/>
</dbReference>
<dbReference type="Proteomes" id="UP000229438">
    <property type="component" value="Unassembled WGS sequence"/>
</dbReference>
<dbReference type="AlphaFoldDB" id="A0A2M8G6J0"/>
<organism evidence="1 2">
    <name type="scientific">candidate division WWE3 bacterium CG_4_8_14_3_um_filter_42_11</name>
    <dbReference type="NCBI Taxonomy" id="1975076"/>
    <lineage>
        <taxon>Bacteria</taxon>
        <taxon>Katanobacteria</taxon>
    </lineage>
</organism>
<dbReference type="Pfam" id="PF09826">
    <property type="entry name" value="Beta_propel"/>
    <property type="match status" value="1"/>
</dbReference>
<accession>A0A2M8G6J0</accession>
<dbReference type="InterPro" id="IPR014441">
    <property type="entry name" value="UCP006425_b-propeller"/>
</dbReference>
<name>A0A2M8G6J0_UNCKA</name>
<evidence type="ECO:0000313" key="2">
    <source>
        <dbReference type="Proteomes" id="UP000229438"/>
    </source>
</evidence>
<reference evidence="2" key="1">
    <citation type="submission" date="2017-09" db="EMBL/GenBank/DDBJ databases">
        <title>Depth-based differentiation of microbial function through sediment-hosted aquifers and enrichment of novel symbionts in the deep terrestrial subsurface.</title>
        <authorList>
            <person name="Probst A.J."/>
            <person name="Ladd B."/>
            <person name="Jarett J.K."/>
            <person name="Geller-Mcgrath D.E."/>
            <person name="Sieber C.M.K."/>
            <person name="Emerson J.B."/>
            <person name="Anantharaman K."/>
            <person name="Thomas B.C."/>
            <person name="Malmstrom R."/>
            <person name="Stieglmeier M."/>
            <person name="Klingl A."/>
            <person name="Woyke T."/>
            <person name="Ryan C.M."/>
            <person name="Banfield J.F."/>
        </authorList>
    </citation>
    <scope>NUCLEOTIDE SEQUENCE [LARGE SCALE GENOMIC DNA]</scope>
</reference>
<protein>
    <recommendedName>
        <fullName evidence="3">Beta propeller domain-containing protein</fullName>
    </recommendedName>
</protein>
<dbReference type="PIRSF" id="PIRSF006425">
    <property type="entry name" value="UCP006425_WD40"/>
    <property type="match status" value="1"/>
</dbReference>
<evidence type="ECO:0000313" key="1">
    <source>
        <dbReference type="EMBL" id="PJC68502.1"/>
    </source>
</evidence>